<dbReference type="EMBL" id="JAUSZS010000004">
    <property type="protein sequence ID" value="MDQ0934860.1"/>
    <property type="molecule type" value="Genomic_DNA"/>
</dbReference>
<evidence type="ECO:0008006" key="3">
    <source>
        <dbReference type="Google" id="ProtNLM"/>
    </source>
</evidence>
<dbReference type="Proteomes" id="UP001223072">
    <property type="component" value="Unassembled WGS sequence"/>
</dbReference>
<proteinExistence type="predicted"/>
<accession>A0ABU0RVB0</accession>
<comment type="caution">
    <text evidence="1">The sequence shown here is derived from an EMBL/GenBank/DDBJ whole genome shotgun (WGS) entry which is preliminary data.</text>
</comment>
<keyword evidence="2" id="KW-1185">Reference proteome</keyword>
<evidence type="ECO:0000313" key="2">
    <source>
        <dbReference type="Proteomes" id="UP001223072"/>
    </source>
</evidence>
<gene>
    <name evidence="1" type="ORF">QFZ49_004800</name>
</gene>
<protein>
    <recommendedName>
        <fullName evidence="3">ATP-binding protein</fullName>
    </recommendedName>
</protein>
<evidence type="ECO:0000313" key="1">
    <source>
        <dbReference type="EMBL" id="MDQ0934860.1"/>
    </source>
</evidence>
<sequence>MPYTSTLKGGALGKCSVADELRLGIDEHRAVGSVAHHGVQFGDGAARVHRRASGSAEVVQVKGDDAYGDVVGFGEFQAAELVSNAVRHTKGPAALRVRWSAGVLRIGAWDADPRPPEPPQELAQLVEADGERFPDVLRPTYHLHIPIRATYLRTRTTPIGGRSP</sequence>
<dbReference type="RefSeq" id="WP_373431220.1">
    <property type="nucleotide sequence ID" value="NZ_JAUSZS010000004.1"/>
</dbReference>
<organism evidence="1 2">
    <name type="scientific">Streptomyces turgidiscabies</name>
    <dbReference type="NCBI Taxonomy" id="85558"/>
    <lineage>
        <taxon>Bacteria</taxon>
        <taxon>Bacillati</taxon>
        <taxon>Actinomycetota</taxon>
        <taxon>Actinomycetes</taxon>
        <taxon>Kitasatosporales</taxon>
        <taxon>Streptomycetaceae</taxon>
        <taxon>Streptomyces</taxon>
    </lineage>
</organism>
<name>A0ABU0RVB0_9ACTN</name>
<reference evidence="1 2" key="1">
    <citation type="submission" date="2023-07" db="EMBL/GenBank/DDBJ databases">
        <title>Comparative genomics of wheat-associated soil bacteria to identify genetic determinants of phenazine resistance.</title>
        <authorList>
            <person name="Mouncey N."/>
        </authorList>
    </citation>
    <scope>NUCLEOTIDE SEQUENCE [LARGE SCALE GENOMIC DNA]</scope>
    <source>
        <strain evidence="1 2">W2I16</strain>
    </source>
</reference>